<feature type="compositionally biased region" description="Basic and acidic residues" evidence="5">
    <location>
        <begin position="167"/>
        <end position="181"/>
    </location>
</feature>
<feature type="compositionally biased region" description="Polar residues" evidence="5">
    <location>
        <begin position="418"/>
        <end position="428"/>
    </location>
</feature>
<organism evidence="6 7">
    <name type="scientific">Scleropages formosus</name>
    <name type="common">Asian bonytongue</name>
    <name type="synonym">Osteoglossum formosum</name>
    <dbReference type="NCBI Taxonomy" id="113540"/>
    <lineage>
        <taxon>Eukaryota</taxon>
        <taxon>Metazoa</taxon>
        <taxon>Chordata</taxon>
        <taxon>Craniata</taxon>
        <taxon>Vertebrata</taxon>
        <taxon>Euteleostomi</taxon>
        <taxon>Actinopterygii</taxon>
        <taxon>Neopterygii</taxon>
        <taxon>Teleostei</taxon>
        <taxon>Osteoglossocephala</taxon>
        <taxon>Osteoglossomorpha</taxon>
        <taxon>Osteoglossiformes</taxon>
        <taxon>Osteoglossidae</taxon>
        <taxon>Scleropages</taxon>
    </lineage>
</organism>
<dbReference type="GeneTree" id="ENSGT00940000163239"/>
<feature type="compositionally biased region" description="Basic and acidic residues" evidence="5">
    <location>
        <begin position="360"/>
        <end position="375"/>
    </location>
</feature>
<keyword evidence="3" id="KW-0235">DNA replication</keyword>
<name>A0A8C9V1D9_SCLFO</name>
<evidence type="ECO:0000256" key="4">
    <source>
        <dbReference type="ARBA" id="ARBA00023242"/>
    </source>
</evidence>
<dbReference type="AlphaFoldDB" id="A0A8C9V1D9"/>
<evidence type="ECO:0000313" key="7">
    <source>
        <dbReference type="Proteomes" id="UP000694397"/>
    </source>
</evidence>
<reference evidence="6" key="2">
    <citation type="submission" date="2025-08" db="UniProtKB">
        <authorList>
            <consortium name="Ensembl"/>
        </authorList>
    </citation>
    <scope>IDENTIFICATION</scope>
</reference>
<dbReference type="Pfam" id="PF09507">
    <property type="entry name" value="CDC27"/>
    <property type="match status" value="2"/>
</dbReference>
<dbReference type="GO" id="GO:1904161">
    <property type="term" value="P:DNA synthesis involved in UV-damage excision repair"/>
    <property type="evidence" value="ECO:0007669"/>
    <property type="project" value="TreeGrafter"/>
</dbReference>
<reference evidence="6" key="3">
    <citation type="submission" date="2025-09" db="UniProtKB">
        <authorList>
            <consortium name="Ensembl"/>
        </authorList>
    </citation>
    <scope>IDENTIFICATION</scope>
</reference>
<keyword evidence="4" id="KW-0539">Nucleus</keyword>
<evidence type="ECO:0000256" key="2">
    <source>
        <dbReference type="ARBA" id="ARBA00017589"/>
    </source>
</evidence>
<reference evidence="6 7" key="1">
    <citation type="submission" date="2019-04" db="EMBL/GenBank/DDBJ databases">
        <authorList>
            <consortium name="Wellcome Sanger Institute Data Sharing"/>
        </authorList>
    </citation>
    <scope>NUCLEOTIDE SEQUENCE [LARGE SCALE GENOMIC DNA]</scope>
</reference>
<dbReference type="InterPro" id="IPR041913">
    <property type="entry name" value="POLD3_sf"/>
</dbReference>
<dbReference type="GO" id="GO:0006271">
    <property type="term" value="P:DNA strand elongation involved in DNA replication"/>
    <property type="evidence" value="ECO:0007669"/>
    <property type="project" value="TreeGrafter"/>
</dbReference>
<dbReference type="Ensembl" id="ENSSFOT00015012122.2">
    <property type="protein sequence ID" value="ENSSFOP00015011969.2"/>
    <property type="gene ID" value="ENSSFOG00015007720.2"/>
</dbReference>
<feature type="compositionally biased region" description="Basic and acidic residues" evidence="5">
    <location>
        <begin position="298"/>
        <end position="311"/>
    </location>
</feature>
<feature type="region of interest" description="Disordered" evidence="5">
    <location>
        <begin position="269"/>
        <end position="464"/>
    </location>
</feature>
<feature type="compositionally biased region" description="Polar residues" evidence="5">
    <location>
        <begin position="345"/>
        <end position="358"/>
    </location>
</feature>
<feature type="region of interest" description="Disordered" evidence="5">
    <location>
        <begin position="113"/>
        <end position="184"/>
    </location>
</feature>
<dbReference type="PANTHER" id="PTHR17598:SF13">
    <property type="entry name" value="DNA POLYMERASE DELTA SUBUNIT 3"/>
    <property type="match status" value="1"/>
</dbReference>
<dbReference type="Gene3D" id="3.90.1030.20">
    <property type="entry name" value="DNA polymerase delta, p66 (Cdc27) subunit, wHTH domain"/>
    <property type="match status" value="1"/>
</dbReference>
<dbReference type="GO" id="GO:0006297">
    <property type="term" value="P:nucleotide-excision repair, DNA gap filling"/>
    <property type="evidence" value="ECO:0007669"/>
    <property type="project" value="TreeGrafter"/>
</dbReference>
<accession>A0A8C9V1D9</accession>
<evidence type="ECO:0000313" key="6">
    <source>
        <dbReference type="Ensembl" id="ENSSFOP00015011969.2"/>
    </source>
</evidence>
<sequence>MCSRMLYHYLDHKRKESSASQLHATYLVSGKFVENGNTSHKVAVVREDQLEDVKSKMVLTVSVHVYSVQKAALKDSGPLYSTDYDAVKENLKNCCKYSAIRCACAAPVSSADEQWGQETTADPLPEPETRNPILNGSSPPAPSKATAKQPKGIMGMFNSKSATRTQDSGREVKTEQKEKTTAQETSKTKVAAKASAISNFFGKSAASKYCQCFSVALRALRCSSILPLCFVRQLVLLVHVVFSTHKAGSSKENSEKVIKEEIVVQTMRVSEEKSLGSHKAEVDVKEEEHKGSHTAGRKCKDGRSKVKRIEESDSEDEQFESQKKKRRRIKKPQPDSSDDEVIADSSPSHNVDTRTPSPENKVKKEPVSRAEEKTEGKRRKRRKVLKARTFVDEEGCMVTEKVYQSESFSDSDSDSRSGPQPTEQSGVQATLRKKEDEHRGQKRSPVPSGKATKQPSIMGFFQKK</sequence>
<evidence type="ECO:0000256" key="5">
    <source>
        <dbReference type="SAM" id="MobiDB-lite"/>
    </source>
</evidence>
<dbReference type="InterPro" id="IPR019038">
    <property type="entry name" value="POLD3"/>
</dbReference>
<dbReference type="GO" id="GO:0003887">
    <property type="term" value="F:DNA-directed DNA polymerase activity"/>
    <property type="evidence" value="ECO:0007669"/>
    <property type="project" value="TreeGrafter"/>
</dbReference>
<evidence type="ECO:0000256" key="3">
    <source>
        <dbReference type="ARBA" id="ARBA00022705"/>
    </source>
</evidence>
<feature type="compositionally biased region" description="Basic residues" evidence="5">
    <location>
        <begin position="376"/>
        <end position="386"/>
    </location>
</feature>
<dbReference type="GO" id="GO:0043625">
    <property type="term" value="C:delta DNA polymerase complex"/>
    <property type="evidence" value="ECO:0007669"/>
    <property type="project" value="InterPro"/>
</dbReference>
<feature type="compositionally biased region" description="Basic and acidic residues" evidence="5">
    <location>
        <begin position="269"/>
        <end position="291"/>
    </location>
</feature>
<keyword evidence="7" id="KW-1185">Reference proteome</keyword>
<proteinExistence type="predicted"/>
<dbReference type="OrthoDB" id="514823at2759"/>
<evidence type="ECO:0000256" key="1">
    <source>
        <dbReference type="ARBA" id="ARBA00004123"/>
    </source>
</evidence>
<dbReference type="Proteomes" id="UP000694397">
    <property type="component" value="Chromosome 3"/>
</dbReference>
<dbReference type="PANTHER" id="PTHR17598">
    <property type="entry name" value="DNA POLYMERASE DELTA SUBUNIT 3"/>
    <property type="match status" value="1"/>
</dbReference>
<protein>
    <recommendedName>
        <fullName evidence="2">DNA polymerase delta subunit 3</fullName>
    </recommendedName>
</protein>
<comment type="subcellular location">
    <subcellularLocation>
        <location evidence="1">Nucleus</location>
    </subcellularLocation>
</comment>
<gene>
    <name evidence="6" type="primary">pold3</name>
</gene>